<gene>
    <name evidence="2" type="ORF">G6O67_008639</name>
</gene>
<evidence type="ECO:0000313" key="2">
    <source>
        <dbReference type="EMBL" id="KAF4504017.1"/>
    </source>
</evidence>
<dbReference type="Proteomes" id="UP000557566">
    <property type="component" value="Unassembled WGS sequence"/>
</dbReference>
<keyword evidence="1" id="KW-0732">Signal</keyword>
<accession>A0A8H4LS95</accession>
<dbReference type="PANTHER" id="PTHR36195">
    <property type="entry name" value="DOMAIN PROTEIN, PUTATIVE (AFU_ORTHOLOGUE AFUA_5G01990)-RELATED-RELATED"/>
    <property type="match status" value="1"/>
</dbReference>
<evidence type="ECO:0000313" key="3">
    <source>
        <dbReference type="Proteomes" id="UP000557566"/>
    </source>
</evidence>
<reference evidence="2 3" key="1">
    <citation type="journal article" date="2020" name="Genome Biol. Evol.">
        <title>A new high-quality draft genome assembly of the Chinese cordyceps Ophiocordyceps sinensis.</title>
        <authorList>
            <person name="Shu R."/>
            <person name="Zhang J."/>
            <person name="Meng Q."/>
            <person name="Zhang H."/>
            <person name="Zhou G."/>
            <person name="Li M."/>
            <person name="Wu P."/>
            <person name="Zhao Y."/>
            <person name="Chen C."/>
            <person name="Qin Q."/>
        </authorList>
    </citation>
    <scope>NUCLEOTIDE SEQUENCE [LARGE SCALE GENOMIC DNA]</scope>
    <source>
        <strain evidence="2 3">IOZ07</strain>
    </source>
</reference>
<name>A0A8H4LS95_9HYPO</name>
<sequence>MLASLSILAVGAALTSVASADLVFVDNNCPFNVSVWAMGGIESPVTYLQHGERFSEKLHRDPVSGGRDIKVTRDADQLSGPPRLQLSYNVVPDGNSSSDISPCGWLVYDINPVFGTPLRGNRVTLESGECPNVIWPNGVKTPYSFPWACWACWGLSVNLTLTLCASA</sequence>
<feature type="chain" id="PRO_5034739885" description="Bys1 family protein" evidence="1">
    <location>
        <begin position="21"/>
        <end position="167"/>
    </location>
</feature>
<organism evidence="2 3">
    <name type="scientific">Ophiocordyceps sinensis</name>
    <dbReference type="NCBI Taxonomy" id="72228"/>
    <lineage>
        <taxon>Eukaryota</taxon>
        <taxon>Fungi</taxon>
        <taxon>Dikarya</taxon>
        <taxon>Ascomycota</taxon>
        <taxon>Pezizomycotina</taxon>
        <taxon>Sordariomycetes</taxon>
        <taxon>Hypocreomycetidae</taxon>
        <taxon>Hypocreales</taxon>
        <taxon>Ophiocordycipitaceae</taxon>
        <taxon>Ophiocordyceps</taxon>
    </lineage>
</organism>
<keyword evidence="3" id="KW-1185">Reference proteome</keyword>
<protein>
    <recommendedName>
        <fullName evidence="4">Bys1 family protein</fullName>
    </recommendedName>
</protein>
<evidence type="ECO:0008006" key="4">
    <source>
        <dbReference type="Google" id="ProtNLM"/>
    </source>
</evidence>
<proteinExistence type="predicted"/>
<dbReference type="Pfam" id="PF04681">
    <property type="entry name" value="Bys1"/>
    <property type="match status" value="1"/>
</dbReference>
<dbReference type="AlphaFoldDB" id="A0A8H4LS95"/>
<dbReference type="OrthoDB" id="3682664at2759"/>
<dbReference type="EMBL" id="JAAVMX010000012">
    <property type="protein sequence ID" value="KAF4504017.1"/>
    <property type="molecule type" value="Genomic_DNA"/>
</dbReference>
<dbReference type="PANTHER" id="PTHR36195:SF4">
    <property type="entry name" value="DOMAIN PROTEIN, PUTATIVE (AFU_ORTHOLOGUE AFUA_5G01990)-RELATED"/>
    <property type="match status" value="1"/>
</dbReference>
<feature type="signal peptide" evidence="1">
    <location>
        <begin position="1"/>
        <end position="20"/>
    </location>
</feature>
<dbReference type="InterPro" id="IPR006771">
    <property type="entry name" value="CetA-like"/>
</dbReference>
<comment type="caution">
    <text evidence="2">The sequence shown here is derived from an EMBL/GenBank/DDBJ whole genome shotgun (WGS) entry which is preliminary data.</text>
</comment>
<evidence type="ECO:0000256" key="1">
    <source>
        <dbReference type="SAM" id="SignalP"/>
    </source>
</evidence>